<comment type="subcellular location">
    <subcellularLocation>
        <location evidence="8">Cytoplasm</location>
    </subcellularLocation>
</comment>
<reference evidence="10 11" key="1">
    <citation type="journal article" date="2012" name="BMC Genomics">
        <title>Genome-guided analysis of physiological and morphological traits of the fermentative acetate oxidizer Thermacetogenium phaeum.</title>
        <authorList>
            <person name="Oehler D."/>
            <person name="Poehlein A."/>
            <person name="Leimbach A."/>
            <person name="Muller N."/>
            <person name="Daniel R."/>
            <person name="Gottschalk G."/>
            <person name="Schink B."/>
        </authorList>
    </citation>
    <scope>NUCLEOTIDE SEQUENCE [LARGE SCALE GENOMIC DNA]</scope>
    <source>
        <strain evidence="11">ATCC BAA-254 / DSM 26808 / PB</strain>
    </source>
</reference>
<comment type="similarity">
    <text evidence="1 8">Belongs to the CoaE family.</text>
</comment>
<dbReference type="RefSeq" id="WP_015050883.1">
    <property type="nucleotide sequence ID" value="NC_018870.1"/>
</dbReference>
<keyword evidence="2 8" id="KW-0963">Cytoplasm</keyword>
<evidence type="ECO:0000256" key="8">
    <source>
        <dbReference type="HAMAP-Rule" id="MF_00376"/>
    </source>
</evidence>
<organism evidence="10 11">
    <name type="scientific">Thermacetogenium phaeum (strain ATCC BAA-254 / DSM 26808 / PB)</name>
    <dbReference type="NCBI Taxonomy" id="1089553"/>
    <lineage>
        <taxon>Bacteria</taxon>
        <taxon>Bacillati</taxon>
        <taxon>Bacillota</taxon>
        <taxon>Clostridia</taxon>
        <taxon>Thermoanaerobacterales</taxon>
        <taxon>Thermoanaerobacteraceae</taxon>
        <taxon>Thermacetogenium</taxon>
    </lineage>
</organism>
<dbReference type="PROSITE" id="PS51219">
    <property type="entry name" value="DPCK"/>
    <property type="match status" value="1"/>
</dbReference>
<protein>
    <recommendedName>
        <fullName evidence="8 9">Dephospho-CoA kinase</fullName>
        <ecNumber evidence="8 9">2.7.1.24</ecNumber>
    </recommendedName>
    <alternativeName>
        <fullName evidence="8">Dephosphocoenzyme A kinase</fullName>
    </alternativeName>
</protein>
<evidence type="ECO:0000256" key="3">
    <source>
        <dbReference type="ARBA" id="ARBA00022679"/>
    </source>
</evidence>
<dbReference type="EC" id="2.7.1.24" evidence="8 9"/>
<dbReference type="STRING" id="1089553.Tph_c18060"/>
<feature type="binding site" evidence="8">
    <location>
        <begin position="12"/>
        <end position="17"/>
    </location>
    <ligand>
        <name>ATP</name>
        <dbReference type="ChEBI" id="CHEBI:30616"/>
    </ligand>
</feature>
<dbReference type="Proteomes" id="UP000000467">
    <property type="component" value="Chromosome"/>
</dbReference>
<keyword evidence="3 8" id="KW-0808">Transferase</keyword>
<comment type="catalytic activity">
    <reaction evidence="8">
        <text>3'-dephospho-CoA + ATP = ADP + CoA + H(+)</text>
        <dbReference type="Rhea" id="RHEA:18245"/>
        <dbReference type="ChEBI" id="CHEBI:15378"/>
        <dbReference type="ChEBI" id="CHEBI:30616"/>
        <dbReference type="ChEBI" id="CHEBI:57287"/>
        <dbReference type="ChEBI" id="CHEBI:57328"/>
        <dbReference type="ChEBI" id="CHEBI:456216"/>
        <dbReference type="EC" id="2.7.1.24"/>
    </reaction>
</comment>
<dbReference type="eggNOG" id="COG0237">
    <property type="taxonomic scope" value="Bacteria"/>
</dbReference>
<dbReference type="FunFam" id="3.40.50.300:FF:000991">
    <property type="entry name" value="Dephospho-CoA kinase"/>
    <property type="match status" value="1"/>
</dbReference>
<evidence type="ECO:0000256" key="6">
    <source>
        <dbReference type="ARBA" id="ARBA00022840"/>
    </source>
</evidence>
<dbReference type="HAMAP" id="MF_00376">
    <property type="entry name" value="Dephospho_CoA_kinase"/>
    <property type="match status" value="1"/>
</dbReference>
<sequence>MGRVIGLTGGIASGKSLVSAYLRELGAQIIDADEIARRVVQPGGPVLREIVAEFGDAVLNADGTLNRKELGRIVFSDPAKLDRLNRIIHPQILAEIKMLLNKHRKSGSERIAVLDAPLLYEVGGEGLVDEVWVVDVDYPTQLKRLMRRDNLSEEDARRRIAAQIPLEEKVRRADRVIDNRSTPEDTRRQVRRLWEELHRRHRVESTSGK</sequence>
<dbReference type="InterPro" id="IPR027417">
    <property type="entry name" value="P-loop_NTPase"/>
</dbReference>
<dbReference type="HOGENOM" id="CLU_057180_0_0_9"/>
<evidence type="ECO:0000256" key="7">
    <source>
        <dbReference type="ARBA" id="ARBA00022993"/>
    </source>
</evidence>
<keyword evidence="4 8" id="KW-0547">Nucleotide-binding</keyword>
<keyword evidence="6 8" id="KW-0067">ATP-binding</keyword>
<keyword evidence="5 8" id="KW-0418">Kinase</keyword>
<dbReference type="InterPro" id="IPR001977">
    <property type="entry name" value="Depp_CoAkinase"/>
</dbReference>
<comment type="pathway">
    <text evidence="8">Cofactor biosynthesis; coenzyme A biosynthesis; CoA from (R)-pantothenate: step 5/5.</text>
</comment>
<evidence type="ECO:0000256" key="5">
    <source>
        <dbReference type="ARBA" id="ARBA00022777"/>
    </source>
</evidence>
<dbReference type="UniPathway" id="UPA00241">
    <property type="reaction ID" value="UER00356"/>
</dbReference>
<dbReference type="SUPFAM" id="SSF52540">
    <property type="entry name" value="P-loop containing nucleoside triphosphate hydrolases"/>
    <property type="match status" value="1"/>
</dbReference>
<evidence type="ECO:0000313" key="11">
    <source>
        <dbReference type="Proteomes" id="UP000000467"/>
    </source>
</evidence>
<dbReference type="CDD" id="cd02022">
    <property type="entry name" value="DPCK"/>
    <property type="match status" value="1"/>
</dbReference>
<gene>
    <name evidence="8 10" type="primary">coaE</name>
    <name evidence="10" type="ordered locus">Tph_c18060</name>
</gene>
<dbReference type="NCBIfam" id="TIGR00152">
    <property type="entry name" value="dephospho-CoA kinase"/>
    <property type="match status" value="1"/>
</dbReference>
<dbReference type="Gene3D" id="3.40.50.300">
    <property type="entry name" value="P-loop containing nucleotide triphosphate hydrolases"/>
    <property type="match status" value="1"/>
</dbReference>
<dbReference type="GO" id="GO:0005524">
    <property type="term" value="F:ATP binding"/>
    <property type="evidence" value="ECO:0007669"/>
    <property type="project" value="UniProtKB-UniRule"/>
</dbReference>
<evidence type="ECO:0000256" key="4">
    <source>
        <dbReference type="ARBA" id="ARBA00022741"/>
    </source>
</evidence>
<evidence type="ECO:0000256" key="1">
    <source>
        <dbReference type="ARBA" id="ARBA00009018"/>
    </source>
</evidence>
<evidence type="ECO:0000313" key="10">
    <source>
        <dbReference type="EMBL" id="AFV12006.1"/>
    </source>
</evidence>
<dbReference type="PANTHER" id="PTHR10695:SF46">
    <property type="entry name" value="BIFUNCTIONAL COENZYME A SYNTHASE-RELATED"/>
    <property type="match status" value="1"/>
</dbReference>
<proteinExistence type="inferred from homology"/>
<dbReference type="GO" id="GO:0004140">
    <property type="term" value="F:dephospho-CoA kinase activity"/>
    <property type="evidence" value="ECO:0007669"/>
    <property type="project" value="UniProtKB-UniRule"/>
</dbReference>
<name>K4LG62_THEPS</name>
<dbReference type="AlphaFoldDB" id="K4LG62"/>
<accession>K4LG62</accession>
<evidence type="ECO:0000256" key="2">
    <source>
        <dbReference type="ARBA" id="ARBA00022490"/>
    </source>
</evidence>
<dbReference type="KEGG" id="tpz:Tph_c18060"/>
<dbReference type="PANTHER" id="PTHR10695">
    <property type="entry name" value="DEPHOSPHO-COA KINASE-RELATED"/>
    <property type="match status" value="1"/>
</dbReference>
<comment type="function">
    <text evidence="8">Catalyzes the phosphorylation of the 3'-hydroxyl group of dephosphocoenzyme A to form coenzyme A.</text>
</comment>
<keyword evidence="11" id="KW-1185">Reference proteome</keyword>
<dbReference type="GO" id="GO:0015937">
    <property type="term" value="P:coenzyme A biosynthetic process"/>
    <property type="evidence" value="ECO:0007669"/>
    <property type="project" value="UniProtKB-UniRule"/>
</dbReference>
<evidence type="ECO:0000256" key="9">
    <source>
        <dbReference type="NCBIfam" id="TIGR00152"/>
    </source>
</evidence>
<dbReference type="Pfam" id="PF01121">
    <property type="entry name" value="CoaE"/>
    <property type="match status" value="1"/>
</dbReference>
<dbReference type="EMBL" id="CP003732">
    <property type="protein sequence ID" value="AFV12006.1"/>
    <property type="molecule type" value="Genomic_DNA"/>
</dbReference>
<keyword evidence="7 8" id="KW-0173">Coenzyme A biosynthesis</keyword>
<dbReference type="GO" id="GO:0005737">
    <property type="term" value="C:cytoplasm"/>
    <property type="evidence" value="ECO:0007669"/>
    <property type="project" value="UniProtKB-SubCell"/>
</dbReference>